<dbReference type="AlphaFoldDB" id="J9D354"/>
<keyword evidence="2" id="KW-0732">Signal</keyword>
<keyword evidence="4" id="KW-1185">Reference proteome</keyword>
<feature type="chain" id="PRO_5003822925" evidence="2">
    <location>
        <begin position="22"/>
        <end position="158"/>
    </location>
</feature>
<name>J9D354_EDHAE</name>
<dbReference type="VEuPathDB" id="MicrosporidiaDB:EDEG_03546"/>
<evidence type="ECO:0000256" key="1">
    <source>
        <dbReference type="SAM" id="Coils"/>
    </source>
</evidence>
<gene>
    <name evidence="3" type="ORF">EDEG_03546</name>
</gene>
<feature type="signal peptide" evidence="2">
    <location>
        <begin position="1"/>
        <end position="21"/>
    </location>
</feature>
<proteinExistence type="predicted"/>
<protein>
    <submittedName>
        <fullName evidence="3">Uncharacterized protein</fullName>
    </submittedName>
</protein>
<dbReference type="EMBL" id="AFBI03000096">
    <property type="protein sequence ID" value="EJW02004.1"/>
    <property type="molecule type" value="Genomic_DNA"/>
</dbReference>
<feature type="coiled-coil region" evidence="1">
    <location>
        <begin position="16"/>
        <end position="74"/>
    </location>
</feature>
<keyword evidence="1" id="KW-0175">Coiled coil</keyword>
<evidence type="ECO:0000256" key="2">
    <source>
        <dbReference type="SAM" id="SignalP"/>
    </source>
</evidence>
<organism evidence="3 4">
    <name type="scientific">Edhazardia aedis (strain USNM 41457)</name>
    <name type="common">Microsporidian parasite</name>
    <dbReference type="NCBI Taxonomy" id="1003232"/>
    <lineage>
        <taxon>Eukaryota</taxon>
        <taxon>Fungi</taxon>
        <taxon>Fungi incertae sedis</taxon>
        <taxon>Microsporidia</taxon>
        <taxon>Edhazardia</taxon>
    </lineage>
</organism>
<comment type="caution">
    <text evidence="3">The sequence shown here is derived from an EMBL/GenBank/DDBJ whole genome shotgun (WGS) entry which is preliminary data.</text>
</comment>
<sequence>MFTIVLCILTIFATNLEIYKARLRQIVDDIQQYKARIWQNSNIIYGLDCQRCNIDNHYSIKRTVESEINKLENEKLYVQNLTTEKCLQEHGKANHQVLREIDSLIENVKSHWSDQEKKFNESISIKEGYERINKSLQEKIDSLNSEKKDIQSILDKHK</sequence>
<reference evidence="3 4" key="1">
    <citation type="submission" date="2011-08" db="EMBL/GenBank/DDBJ databases">
        <authorList>
            <person name="Liu Z.J."/>
            <person name="Shi F.L."/>
            <person name="Lu J.Q."/>
            <person name="Li M."/>
            <person name="Wang Z.L."/>
        </authorList>
    </citation>
    <scope>NUCLEOTIDE SEQUENCE [LARGE SCALE GENOMIC DNA]</scope>
    <source>
        <strain evidence="3 4">USNM 41457</strain>
    </source>
</reference>
<feature type="coiled-coil region" evidence="1">
    <location>
        <begin position="126"/>
        <end position="153"/>
    </location>
</feature>
<evidence type="ECO:0000313" key="3">
    <source>
        <dbReference type="EMBL" id="EJW02004.1"/>
    </source>
</evidence>
<accession>J9D354</accession>
<dbReference type="Proteomes" id="UP000003163">
    <property type="component" value="Unassembled WGS sequence"/>
</dbReference>
<dbReference type="InParanoid" id="J9D354"/>
<reference evidence="4" key="2">
    <citation type="submission" date="2015-07" db="EMBL/GenBank/DDBJ databases">
        <title>Contrasting host-pathogen interactions and genome evolution in two generalist and specialist microsporidian pathogens of mosquitoes.</title>
        <authorList>
            <consortium name="The Broad Institute Genomics Platform"/>
            <consortium name="The Broad Institute Genome Sequencing Center for Infectious Disease"/>
            <person name="Cuomo C.A."/>
            <person name="Sanscrainte N.D."/>
            <person name="Goldberg J.M."/>
            <person name="Heiman D."/>
            <person name="Young S."/>
            <person name="Zeng Q."/>
            <person name="Becnel J.J."/>
            <person name="Birren B.W."/>
        </authorList>
    </citation>
    <scope>NUCLEOTIDE SEQUENCE [LARGE SCALE GENOMIC DNA]</scope>
    <source>
        <strain evidence="4">USNM 41457</strain>
    </source>
</reference>
<dbReference type="HOGENOM" id="CLU_139272_0_0_1"/>
<evidence type="ECO:0000313" key="4">
    <source>
        <dbReference type="Proteomes" id="UP000003163"/>
    </source>
</evidence>